<dbReference type="PANTHER" id="PTHR30482">
    <property type="entry name" value="HIGH-AFFINITY BRANCHED-CHAIN AMINO ACID TRANSPORT SYSTEM PERMEASE"/>
    <property type="match status" value="1"/>
</dbReference>
<evidence type="ECO:0000256" key="5">
    <source>
        <dbReference type="ARBA" id="ARBA00023136"/>
    </source>
</evidence>
<reference evidence="7 8" key="1">
    <citation type="journal article" date="2013" name="Front. Microbiol.">
        <title>The genome of the endophytic bacterium H. frisingense GSF30(T) identifies diverse strategies in the Herbaspirillum genus to interact with plants.</title>
        <authorList>
            <person name="Straub D."/>
            <person name="Rothballer M."/>
            <person name="Hartmann A."/>
            <person name="Ludewig U."/>
        </authorList>
    </citation>
    <scope>NUCLEOTIDE SEQUENCE [LARGE SCALE GENOMIC DNA]</scope>
    <source>
        <strain evidence="7 8">GSF30</strain>
    </source>
</reference>
<protein>
    <submittedName>
        <fullName evidence="7">Amino acid ABC transporter permease</fullName>
    </submittedName>
</protein>
<comment type="subcellular location">
    <subcellularLocation>
        <location evidence="1">Cell membrane</location>
        <topology evidence="1">Multi-pass membrane protein</topology>
    </subcellularLocation>
</comment>
<proteinExistence type="predicted"/>
<dbReference type="PANTHER" id="PTHR30482:SF17">
    <property type="entry name" value="ABC TRANSPORTER ATP-BINDING PROTEIN"/>
    <property type="match status" value="1"/>
</dbReference>
<keyword evidence="4 6" id="KW-1133">Transmembrane helix</keyword>
<gene>
    <name evidence="7" type="ORF">HFRIS_015161</name>
</gene>
<evidence type="ECO:0000256" key="3">
    <source>
        <dbReference type="ARBA" id="ARBA00022692"/>
    </source>
</evidence>
<feature type="transmembrane region" description="Helical" evidence="6">
    <location>
        <begin position="30"/>
        <end position="49"/>
    </location>
</feature>
<dbReference type="InterPro" id="IPR001851">
    <property type="entry name" value="ABC_transp_permease"/>
</dbReference>
<keyword evidence="5 6" id="KW-0472">Membrane</keyword>
<evidence type="ECO:0000256" key="1">
    <source>
        <dbReference type="ARBA" id="ARBA00004651"/>
    </source>
</evidence>
<feature type="transmembrane region" description="Helical" evidence="6">
    <location>
        <begin position="56"/>
        <end position="76"/>
    </location>
</feature>
<feature type="transmembrane region" description="Helical" evidence="6">
    <location>
        <begin position="109"/>
        <end position="126"/>
    </location>
</feature>
<dbReference type="AlphaFoldDB" id="A0AAI9ID14"/>
<evidence type="ECO:0000256" key="2">
    <source>
        <dbReference type="ARBA" id="ARBA00022475"/>
    </source>
</evidence>
<feature type="transmembrane region" description="Helical" evidence="6">
    <location>
        <begin position="158"/>
        <end position="186"/>
    </location>
</feature>
<dbReference type="GO" id="GO:0015658">
    <property type="term" value="F:branched-chain amino acid transmembrane transporter activity"/>
    <property type="evidence" value="ECO:0007669"/>
    <property type="project" value="InterPro"/>
</dbReference>
<evidence type="ECO:0000256" key="4">
    <source>
        <dbReference type="ARBA" id="ARBA00022989"/>
    </source>
</evidence>
<feature type="transmembrane region" description="Helical" evidence="6">
    <location>
        <begin position="82"/>
        <end position="102"/>
    </location>
</feature>
<keyword evidence="3 6" id="KW-0812">Transmembrane</keyword>
<feature type="transmembrane region" description="Helical" evidence="6">
    <location>
        <begin position="207"/>
        <end position="231"/>
    </location>
</feature>
<feature type="transmembrane region" description="Helical" evidence="6">
    <location>
        <begin position="280"/>
        <end position="299"/>
    </location>
</feature>
<evidence type="ECO:0000313" key="7">
    <source>
        <dbReference type="EMBL" id="EOA03852.1"/>
    </source>
</evidence>
<dbReference type="EMBL" id="AEEC02000021">
    <property type="protein sequence ID" value="EOA03852.1"/>
    <property type="molecule type" value="Genomic_DNA"/>
</dbReference>
<feature type="transmembrane region" description="Helical" evidence="6">
    <location>
        <begin position="243"/>
        <end position="268"/>
    </location>
</feature>
<sequence length="317" mass="34055">MQRLFVPLLLVLAVLLPILAQATGMEYYIGVVTRILIFSMVAASLNFILGYGGMVSFGHAVFFGLGAYVTAIASFHGVTSAWLIWLLAALVTALVGLGIGAIALRTRAVYFIMITMALAQLFYYFFVGLRFYGGDDGLQVNARPVLGLGLDISGDNGFYWVVLAWLALSYLLLGRLLASRFGLALNAIRQNERRAQAIGYPAMRYKLAAFVIAAVIAGIAGSLIGMSNLFASPKLLHWSQSGILLVMVALGGVGYFYGGLLGAAAFLLLEEVLSTHFEYWQIYVGLILLLVVMVAPRGVSSLATIGKTLKQGEQHGA</sequence>
<dbReference type="InterPro" id="IPR043428">
    <property type="entry name" value="LivM-like"/>
</dbReference>
<accession>A0AAI9ID14</accession>
<keyword evidence="2" id="KW-1003">Cell membrane</keyword>
<dbReference type="Pfam" id="PF02653">
    <property type="entry name" value="BPD_transp_2"/>
    <property type="match status" value="1"/>
</dbReference>
<dbReference type="GO" id="GO:0005886">
    <property type="term" value="C:plasma membrane"/>
    <property type="evidence" value="ECO:0007669"/>
    <property type="project" value="UniProtKB-SubCell"/>
</dbReference>
<evidence type="ECO:0000313" key="8">
    <source>
        <dbReference type="Proteomes" id="UP000006772"/>
    </source>
</evidence>
<dbReference type="RefSeq" id="WP_006464265.1">
    <property type="nucleotide sequence ID" value="NZ_AEEC02000021.1"/>
</dbReference>
<organism evidence="7 8">
    <name type="scientific">Herbaspirillum frisingense GSF30</name>
    <dbReference type="NCBI Taxonomy" id="864073"/>
    <lineage>
        <taxon>Bacteria</taxon>
        <taxon>Pseudomonadati</taxon>
        <taxon>Pseudomonadota</taxon>
        <taxon>Betaproteobacteria</taxon>
        <taxon>Burkholderiales</taxon>
        <taxon>Oxalobacteraceae</taxon>
        <taxon>Herbaspirillum</taxon>
    </lineage>
</organism>
<dbReference type="Proteomes" id="UP000006772">
    <property type="component" value="Unassembled WGS sequence"/>
</dbReference>
<comment type="caution">
    <text evidence="7">The sequence shown here is derived from an EMBL/GenBank/DDBJ whole genome shotgun (WGS) entry which is preliminary data.</text>
</comment>
<dbReference type="CDD" id="cd06581">
    <property type="entry name" value="TM_PBP1_LivM_like"/>
    <property type="match status" value="1"/>
</dbReference>
<evidence type="ECO:0000256" key="6">
    <source>
        <dbReference type="SAM" id="Phobius"/>
    </source>
</evidence>
<name>A0AAI9ID14_9BURK</name>